<evidence type="ECO:0000256" key="5">
    <source>
        <dbReference type="ARBA" id="ARBA00022692"/>
    </source>
</evidence>
<dbReference type="PANTHER" id="PTHR38674">
    <property type="entry name" value="ALKANE 1-MONOOXYGENASE 1"/>
    <property type="match status" value="1"/>
</dbReference>
<evidence type="ECO:0000256" key="2">
    <source>
        <dbReference type="ARBA" id="ARBA00010823"/>
    </source>
</evidence>
<organism evidence="14 15">
    <name type="scientific">Pseudovibrio ascidiaceicola</name>
    <dbReference type="NCBI Taxonomy" id="285279"/>
    <lineage>
        <taxon>Bacteria</taxon>
        <taxon>Pseudomonadati</taxon>
        <taxon>Pseudomonadota</taxon>
        <taxon>Alphaproteobacteria</taxon>
        <taxon>Hyphomicrobiales</taxon>
        <taxon>Stappiaceae</taxon>
        <taxon>Pseudovibrio</taxon>
    </lineage>
</organism>
<dbReference type="RefSeq" id="WP_093520970.1">
    <property type="nucleotide sequence ID" value="NZ_FOSK01000008.1"/>
</dbReference>
<evidence type="ECO:0000256" key="8">
    <source>
        <dbReference type="ARBA" id="ARBA00023002"/>
    </source>
</evidence>
<accession>A0A1I4BW70</accession>
<dbReference type="PANTHER" id="PTHR38674:SF1">
    <property type="entry name" value="ALKANE 1-MONOOXYGENASE 1"/>
    <property type="match status" value="1"/>
</dbReference>
<keyword evidence="10" id="KW-0503">Monooxygenase</keyword>
<name>A0A1I4BW70_9HYPH</name>
<evidence type="ECO:0000259" key="13">
    <source>
        <dbReference type="Pfam" id="PF00487"/>
    </source>
</evidence>
<keyword evidence="4" id="KW-0997">Cell inner membrane</keyword>
<dbReference type="InterPro" id="IPR005804">
    <property type="entry name" value="FA_desaturase_dom"/>
</dbReference>
<feature type="transmembrane region" description="Helical" evidence="12">
    <location>
        <begin position="49"/>
        <end position="67"/>
    </location>
</feature>
<evidence type="ECO:0000256" key="10">
    <source>
        <dbReference type="ARBA" id="ARBA00023033"/>
    </source>
</evidence>
<keyword evidence="8" id="KW-0560">Oxidoreductase</keyword>
<evidence type="ECO:0000256" key="7">
    <source>
        <dbReference type="ARBA" id="ARBA00022989"/>
    </source>
</evidence>
<dbReference type="Proteomes" id="UP000199598">
    <property type="component" value="Unassembled WGS sequence"/>
</dbReference>
<keyword evidence="3" id="KW-1003">Cell membrane</keyword>
<feature type="transmembrane region" description="Helical" evidence="12">
    <location>
        <begin position="21"/>
        <end position="43"/>
    </location>
</feature>
<evidence type="ECO:0000256" key="3">
    <source>
        <dbReference type="ARBA" id="ARBA00022475"/>
    </source>
</evidence>
<reference evidence="14 15" key="1">
    <citation type="submission" date="2016-10" db="EMBL/GenBank/DDBJ databases">
        <authorList>
            <person name="Varghese N."/>
            <person name="Submissions S."/>
        </authorList>
    </citation>
    <scope>NUCLEOTIDE SEQUENCE [LARGE SCALE GENOMIC DNA]</scope>
    <source>
        <strain evidence="14 15">DSM 16392</strain>
    </source>
</reference>
<evidence type="ECO:0000256" key="12">
    <source>
        <dbReference type="SAM" id="Phobius"/>
    </source>
</evidence>
<keyword evidence="9" id="KW-0408">Iron</keyword>
<evidence type="ECO:0000256" key="4">
    <source>
        <dbReference type="ARBA" id="ARBA00022519"/>
    </source>
</evidence>
<feature type="transmembrane region" description="Helical" evidence="12">
    <location>
        <begin position="91"/>
        <end position="111"/>
    </location>
</feature>
<protein>
    <submittedName>
        <fullName evidence="14">Alkane 1-monooxygenase</fullName>
    </submittedName>
</protein>
<keyword evidence="15" id="KW-1185">Reference proteome</keyword>
<evidence type="ECO:0000256" key="1">
    <source>
        <dbReference type="ARBA" id="ARBA00004429"/>
    </source>
</evidence>
<comment type="subcellular location">
    <subcellularLocation>
        <location evidence="1">Cell inner membrane</location>
        <topology evidence="1">Multi-pass membrane protein</topology>
    </subcellularLocation>
</comment>
<sequence length="389" mass="44219">MVFKTQDETGTFKTFRDAKRYYWLIAYASSSVTLITVALYAYTHVTATLFIPLVYFFIVIPGLDALIGEDPYNPPDDVLVQMAEDPYYSRLVRWLVPYAWINLFAGVWLVGTYDLPLWLIALFAFGKGLFGSGTIMLAHELGHKTNKTDQLLAKFALAVVGYGHFCIEHNRGHHVHVATPDDPASSRMGESIYAFAWREIPGAFVRGWQNEKERLRKKGLNTFSVKNDILQGYAITLIVFAICTALFGWKVLLLLAIQSVVAWYGLTQANYVEHYGLLRQKDKNGKYERCQPRHSWNTNHIFSNLSTFHLQRHSDHHANPLRPYQTLRNFPDLPCLPSGYPGCFALAAIPSLWFKTMDPKVLEWAGGDIDKVNRVKGYEPVAYTAPNIC</sequence>
<keyword evidence="6" id="KW-0479">Metal-binding</keyword>
<evidence type="ECO:0000256" key="6">
    <source>
        <dbReference type="ARBA" id="ARBA00022723"/>
    </source>
</evidence>
<evidence type="ECO:0000313" key="14">
    <source>
        <dbReference type="EMBL" id="SFK72151.1"/>
    </source>
</evidence>
<keyword evidence="11 12" id="KW-0472">Membrane</keyword>
<evidence type="ECO:0000313" key="15">
    <source>
        <dbReference type="Proteomes" id="UP000199598"/>
    </source>
</evidence>
<evidence type="ECO:0000256" key="9">
    <source>
        <dbReference type="ARBA" id="ARBA00023004"/>
    </source>
</evidence>
<keyword evidence="7 12" id="KW-1133">Transmembrane helix</keyword>
<dbReference type="EMBL" id="FOSK01000008">
    <property type="protein sequence ID" value="SFK72151.1"/>
    <property type="molecule type" value="Genomic_DNA"/>
</dbReference>
<feature type="domain" description="Fatty acid desaturase" evidence="13">
    <location>
        <begin position="117"/>
        <end position="328"/>
    </location>
</feature>
<gene>
    <name evidence="14" type="ORF">SAMN04488518_108156</name>
</gene>
<proteinExistence type="inferred from homology"/>
<feature type="transmembrane region" description="Helical" evidence="12">
    <location>
        <begin position="117"/>
        <end position="138"/>
    </location>
</feature>
<comment type="similarity">
    <text evidence="2">Belongs to the fatty acid desaturase type 1 family. AlkB subfamily.</text>
</comment>
<keyword evidence="5 12" id="KW-0812">Transmembrane</keyword>
<dbReference type="Pfam" id="PF00487">
    <property type="entry name" value="FA_desaturase"/>
    <property type="match status" value="1"/>
</dbReference>
<feature type="transmembrane region" description="Helical" evidence="12">
    <location>
        <begin position="233"/>
        <end position="266"/>
    </location>
</feature>
<dbReference type="CDD" id="cd03512">
    <property type="entry name" value="Alkane-hydroxylase"/>
    <property type="match status" value="1"/>
</dbReference>
<evidence type="ECO:0000256" key="11">
    <source>
        <dbReference type="ARBA" id="ARBA00023136"/>
    </source>
</evidence>
<comment type="caution">
    <text evidence="14">The sequence shown here is derived from an EMBL/GenBank/DDBJ whole genome shotgun (WGS) entry which is preliminary data.</text>
</comment>
<dbReference type="InterPro" id="IPR033885">
    <property type="entry name" value="AlkB/XylM"/>
</dbReference>